<protein>
    <submittedName>
        <fullName evidence="2">Class A beta-lactamase-related serine hydrolase</fullName>
    </submittedName>
</protein>
<dbReference type="Proteomes" id="UP000265419">
    <property type="component" value="Unassembled WGS sequence"/>
</dbReference>
<dbReference type="EMBL" id="QQXK01000041">
    <property type="protein sequence ID" value="RII41013.1"/>
    <property type="molecule type" value="Genomic_DNA"/>
</dbReference>
<dbReference type="GO" id="GO:0016787">
    <property type="term" value="F:hydrolase activity"/>
    <property type="evidence" value="ECO:0007669"/>
    <property type="project" value="UniProtKB-KW"/>
</dbReference>
<dbReference type="SUPFAM" id="SSF56601">
    <property type="entry name" value="beta-lactamase/transpeptidase-like"/>
    <property type="match status" value="1"/>
</dbReference>
<evidence type="ECO:0000313" key="3">
    <source>
        <dbReference type="Proteomes" id="UP000265419"/>
    </source>
</evidence>
<reference evidence="2 3" key="1">
    <citation type="submission" date="2018-07" db="EMBL/GenBank/DDBJ databases">
        <title>Arthrobacter sp. nov., isolated from raw cow's milk with high bacterial count.</title>
        <authorList>
            <person name="Hahne J."/>
            <person name="Isele D."/>
            <person name="Lipski A."/>
        </authorList>
    </citation>
    <scope>NUCLEOTIDE SEQUENCE [LARGE SCALE GENOMIC DNA]</scope>
    <source>
        <strain evidence="2 3">JZ R-35</strain>
    </source>
</reference>
<dbReference type="PANTHER" id="PTHR46825:SF9">
    <property type="entry name" value="BETA-LACTAMASE-RELATED DOMAIN-CONTAINING PROTEIN"/>
    <property type="match status" value="1"/>
</dbReference>
<sequence>MDAATLRRAPASLAAVVHRGRVVALRTHGQPRRDGATTQADTVFRIASMSKSFLAAAALSLRDEGLLDLHAPVTRYVPELASAEFGGRCAELTLDLLLSNKGGLAEDNAWGDRHLGLARADMARHVADGLRLSAEPGTTYQYSNLGISIIGRAIEAVTGSAVEEVIRQRLLEPLGLSSTLADAPLYPEGADLAAGFRTFDDGTTFVPEPYVGCGALGCIGSLFSTAADMATWMHFLGSALEPSTAESAAGAADEAVLSARSRREMQTARTLMNATATSLGGRTLEGVGYGYGLVAEHHARFGRVIQHSGGLPGFSSHMRWHPVSGVGVVAFGNTDAFGAGAIAGDLLEAVLGTLSVPSGVVRPWAQARDAAQAVDAAVRAGDSLGALADTPGLLSPQLLADASAEVRDARLSVLLETLGSPLAREPGDGFAERIVSAPEASTLRWGIPCQNGTLLAEVHLVGLHSPVVQGLTFWMANDEGTLPAGEPGSSDWRSAAVVEG</sequence>
<feature type="domain" description="Beta-lactamase-related" evidence="1">
    <location>
        <begin position="8"/>
        <end position="338"/>
    </location>
</feature>
<dbReference type="Gene3D" id="3.40.710.10">
    <property type="entry name" value="DD-peptidase/beta-lactamase superfamily"/>
    <property type="match status" value="1"/>
</dbReference>
<dbReference type="PANTHER" id="PTHR46825">
    <property type="entry name" value="D-ALANYL-D-ALANINE-CARBOXYPEPTIDASE/ENDOPEPTIDASE AMPH"/>
    <property type="match status" value="1"/>
</dbReference>
<organism evidence="2 3">
    <name type="scientific">Galactobacter valiniphilus</name>
    <dbReference type="NCBI Taxonomy" id="2676122"/>
    <lineage>
        <taxon>Bacteria</taxon>
        <taxon>Bacillati</taxon>
        <taxon>Actinomycetota</taxon>
        <taxon>Actinomycetes</taxon>
        <taxon>Micrococcales</taxon>
        <taxon>Micrococcaceae</taxon>
        <taxon>Galactobacter</taxon>
    </lineage>
</organism>
<dbReference type="InterPro" id="IPR012338">
    <property type="entry name" value="Beta-lactam/transpept-like"/>
</dbReference>
<evidence type="ECO:0000313" key="2">
    <source>
        <dbReference type="EMBL" id="RII41013.1"/>
    </source>
</evidence>
<gene>
    <name evidence="2" type="ORF">DWB68_14920</name>
</gene>
<evidence type="ECO:0000259" key="1">
    <source>
        <dbReference type="Pfam" id="PF00144"/>
    </source>
</evidence>
<keyword evidence="2" id="KW-0378">Hydrolase</keyword>
<dbReference type="InterPro" id="IPR050491">
    <property type="entry name" value="AmpC-like"/>
</dbReference>
<comment type="caution">
    <text evidence="2">The sequence shown here is derived from an EMBL/GenBank/DDBJ whole genome shotgun (WGS) entry which is preliminary data.</text>
</comment>
<dbReference type="InterPro" id="IPR001466">
    <property type="entry name" value="Beta-lactam-related"/>
</dbReference>
<name>A0A399J6D1_9MICC</name>
<dbReference type="AlphaFoldDB" id="A0A399J6D1"/>
<proteinExistence type="predicted"/>
<accession>A0A399J6D1</accession>
<keyword evidence="3" id="KW-1185">Reference proteome</keyword>
<dbReference type="Pfam" id="PF00144">
    <property type="entry name" value="Beta-lactamase"/>
    <property type="match status" value="1"/>
</dbReference>